<evidence type="ECO:0000313" key="8">
    <source>
        <dbReference type="Proteomes" id="UP000030528"/>
    </source>
</evidence>
<dbReference type="PANTHER" id="PTHR43734:SF1">
    <property type="entry name" value="PHYTOENE DESATURASE"/>
    <property type="match status" value="1"/>
</dbReference>
<dbReference type="STRING" id="1385510.GCA_000425205_02335"/>
<evidence type="ECO:0000256" key="3">
    <source>
        <dbReference type="ARBA" id="ARBA00023002"/>
    </source>
</evidence>
<accession>A0A0A5GKB9</accession>
<evidence type="ECO:0000256" key="5">
    <source>
        <dbReference type="RuleBase" id="RU362075"/>
    </source>
</evidence>
<dbReference type="GO" id="GO:0016491">
    <property type="term" value="F:oxidoreductase activity"/>
    <property type="evidence" value="ECO:0007669"/>
    <property type="project" value="UniProtKB-KW"/>
</dbReference>
<gene>
    <name evidence="7" type="ORF">N781_03690</name>
</gene>
<dbReference type="eggNOG" id="COG1233">
    <property type="taxonomic scope" value="Bacteria"/>
</dbReference>
<dbReference type="Gene3D" id="3.90.660.20">
    <property type="entry name" value="Protoporphyrinogen oxidase, mitochondrial, domain 2"/>
    <property type="match status" value="1"/>
</dbReference>
<reference evidence="7 8" key="1">
    <citation type="submission" date="2013-08" db="EMBL/GenBank/DDBJ databases">
        <authorList>
            <person name="Huang J."/>
            <person name="Wang G."/>
        </authorList>
    </citation>
    <scope>NUCLEOTIDE SEQUENCE [LARGE SCALE GENOMIC DNA]</scope>
    <source>
        <strain evidence="7 8">JSM 076056</strain>
    </source>
</reference>
<keyword evidence="2 5" id="KW-0125">Carotenoid biosynthesis</keyword>
<dbReference type="NCBIfam" id="TIGR02734">
    <property type="entry name" value="crtI_fam"/>
    <property type="match status" value="1"/>
</dbReference>
<dbReference type="Gene3D" id="3.50.50.60">
    <property type="entry name" value="FAD/NAD(P)-binding domain"/>
    <property type="match status" value="2"/>
</dbReference>
<dbReference type="RefSeq" id="WP_026800677.1">
    <property type="nucleotide sequence ID" value="NZ_AULI01000009.1"/>
</dbReference>
<dbReference type="EMBL" id="AVPE01000009">
    <property type="protein sequence ID" value="KGX91600.1"/>
    <property type="molecule type" value="Genomic_DNA"/>
</dbReference>
<protein>
    <submittedName>
        <fullName evidence="7">Capsular polysaccharide biosynthesis protein CpsH</fullName>
    </submittedName>
</protein>
<dbReference type="InterPro" id="IPR002937">
    <property type="entry name" value="Amino_oxidase"/>
</dbReference>
<dbReference type="AlphaFoldDB" id="A0A0A5GKB9"/>
<evidence type="ECO:0000256" key="4">
    <source>
        <dbReference type="ARBA" id="ARBA00038322"/>
    </source>
</evidence>
<evidence type="ECO:0000256" key="2">
    <source>
        <dbReference type="ARBA" id="ARBA00022746"/>
    </source>
</evidence>
<dbReference type="Proteomes" id="UP000030528">
    <property type="component" value="Unassembled WGS sequence"/>
</dbReference>
<keyword evidence="3 5" id="KW-0560">Oxidoreductase</keyword>
<dbReference type="SUPFAM" id="SSF51905">
    <property type="entry name" value="FAD/NAD(P)-binding domain"/>
    <property type="match status" value="1"/>
</dbReference>
<dbReference type="Pfam" id="PF01593">
    <property type="entry name" value="Amino_oxidase"/>
    <property type="match status" value="1"/>
</dbReference>
<dbReference type="OrthoDB" id="9814556at2"/>
<dbReference type="GO" id="GO:0016117">
    <property type="term" value="P:carotenoid biosynthetic process"/>
    <property type="evidence" value="ECO:0007669"/>
    <property type="project" value="UniProtKB-KW"/>
</dbReference>
<dbReference type="InterPro" id="IPR014105">
    <property type="entry name" value="Carotenoid/retinoid_OxRdtase"/>
</dbReference>
<dbReference type="InterPro" id="IPR036188">
    <property type="entry name" value="FAD/NAD-bd_sf"/>
</dbReference>
<organism evidence="7 8">
    <name type="scientific">Pontibacillus halophilus JSM 076056 = DSM 19796</name>
    <dbReference type="NCBI Taxonomy" id="1385510"/>
    <lineage>
        <taxon>Bacteria</taxon>
        <taxon>Bacillati</taxon>
        <taxon>Bacillota</taxon>
        <taxon>Bacilli</taxon>
        <taxon>Bacillales</taxon>
        <taxon>Bacillaceae</taxon>
        <taxon>Pontibacillus</taxon>
    </lineage>
</organism>
<name>A0A0A5GKB9_9BACI</name>
<keyword evidence="8" id="KW-1185">Reference proteome</keyword>
<evidence type="ECO:0000313" key="7">
    <source>
        <dbReference type="EMBL" id="KGX91600.1"/>
    </source>
</evidence>
<comment type="similarity">
    <text evidence="4">Belongs to the carotenoid/retinoid oxidoreductase family. CrtN subfamily.</text>
</comment>
<evidence type="ECO:0000256" key="1">
    <source>
        <dbReference type="ARBA" id="ARBA00004829"/>
    </source>
</evidence>
<comment type="pathway">
    <text evidence="1 5">Carotenoid biosynthesis.</text>
</comment>
<evidence type="ECO:0000259" key="6">
    <source>
        <dbReference type="Pfam" id="PF01593"/>
    </source>
</evidence>
<proteinExistence type="inferred from homology"/>
<sequence length="489" mass="55399">MSNHLTIVGGGVGGLVTALLHSQRTDDTITVIEKGSTMGGRLSFVKEGSYQIDGGPTIVLLPDMLLSILEEGGISRERLDLISCDPLYTLDFHDGTEVTKYKNLETQRQEIEKLFPGEGEGFLRFMKDMKWRFSLGQEHILSRSFVDKKQFFKPNNLRTLVKLKAFLRVKQMLKTYFKSEYLQDMYALQTLYIGGHPSGSPAIYSLVSYSEHEHGIWYLKGGYASLVPILTEELERRGVELRTDCEVSDVKTDEGRATEIKVNDRWEAVDQLVLNGDFPVMDELFQQKEQLSRSYTPSSGCLLLYMGLDQIYDQPSIHRFFMSKNFDKNMHEVFQSKVVPSDPSFYTFHPSIIDDTLAPEGEGVLYTLVPVPSGDHIDWENETEFVERILDELEARGYPDLRKHIQWMKVKTPNEAKREGLFDGGSFGIAPTLFQSGVFRPQLKPYPLENVFAVGASIHPGGGVPIVMQGAKLLADYLHNENYAILQQK</sequence>
<dbReference type="PANTHER" id="PTHR43734">
    <property type="entry name" value="PHYTOENE DESATURASE"/>
    <property type="match status" value="1"/>
</dbReference>
<feature type="domain" description="Amine oxidase" evidence="6">
    <location>
        <begin position="13"/>
        <end position="471"/>
    </location>
</feature>
<comment type="caution">
    <text evidence="7">The sequence shown here is derived from an EMBL/GenBank/DDBJ whole genome shotgun (WGS) entry which is preliminary data.</text>
</comment>